<feature type="compositionally biased region" description="Polar residues" evidence="1">
    <location>
        <begin position="1"/>
        <end position="10"/>
    </location>
</feature>
<dbReference type="AlphaFoldDB" id="A0AAW2G0F6"/>
<proteinExistence type="predicted"/>
<feature type="region of interest" description="Disordered" evidence="1">
    <location>
        <begin position="1"/>
        <end position="20"/>
    </location>
</feature>
<evidence type="ECO:0000256" key="1">
    <source>
        <dbReference type="SAM" id="MobiDB-lite"/>
    </source>
</evidence>
<keyword evidence="3" id="KW-1185">Reference proteome</keyword>
<evidence type="ECO:0000313" key="2">
    <source>
        <dbReference type="EMBL" id="KAL0121053.1"/>
    </source>
</evidence>
<dbReference type="EMBL" id="JADYXP020000007">
    <property type="protein sequence ID" value="KAL0121053.1"/>
    <property type="molecule type" value="Genomic_DNA"/>
</dbReference>
<comment type="caution">
    <text evidence="2">The sequence shown here is derived from an EMBL/GenBank/DDBJ whole genome shotgun (WGS) entry which is preliminary data.</text>
</comment>
<dbReference type="Proteomes" id="UP001430953">
    <property type="component" value="Unassembled WGS sequence"/>
</dbReference>
<reference evidence="2 3" key="1">
    <citation type="submission" date="2023-03" db="EMBL/GenBank/DDBJ databases">
        <title>High recombination rates correlate with genetic variation in Cardiocondyla obscurior ants.</title>
        <authorList>
            <person name="Errbii M."/>
        </authorList>
    </citation>
    <scope>NUCLEOTIDE SEQUENCE [LARGE SCALE GENOMIC DNA]</scope>
    <source>
        <strain evidence="2">Alpha-2009</strain>
        <tissue evidence="2">Whole body</tissue>
    </source>
</reference>
<accession>A0AAW2G0F6</accession>
<sequence length="141" mass="15798">MRANEPSTASAVPGRVKSRSGAGNSYVAFCHTAISPSMFTTLHVAYTAPPTRRGFPLGLRTLVLAGINKLKELLLKKEHLIIFIVRKKCLFTLHRTFLFQCDGLLKLDIEIIHLRAVMRIKATSRVVELLPPLYAEIFQPK</sequence>
<organism evidence="2 3">
    <name type="scientific">Cardiocondyla obscurior</name>
    <dbReference type="NCBI Taxonomy" id="286306"/>
    <lineage>
        <taxon>Eukaryota</taxon>
        <taxon>Metazoa</taxon>
        <taxon>Ecdysozoa</taxon>
        <taxon>Arthropoda</taxon>
        <taxon>Hexapoda</taxon>
        <taxon>Insecta</taxon>
        <taxon>Pterygota</taxon>
        <taxon>Neoptera</taxon>
        <taxon>Endopterygota</taxon>
        <taxon>Hymenoptera</taxon>
        <taxon>Apocrita</taxon>
        <taxon>Aculeata</taxon>
        <taxon>Formicoidea</taxon>
        <taxon>Formicidae</taxon>
        <taxon>Myrmicinae</taxon>
        <taxon>Cardiocondyla</taxon>
    </lineage>
</organism>
<gene>
    <name evidence="2" type="ORF">PUN28_008638</name>
</gene>
<protein>
    <submittedName>
        <fullName evidence="2">Uncharacterized protein</fullName>
    </submittedName>
</protein>
<evidence type="ECO:0000313" key="3">
    <source>
        <dbReference type="Proteomes" id="UP001430953"/>
    </source>
</evidence>
<name>A0AAW2G0F6_9HYME</name>